<dbReference type="SUPFAM" id="SSF51905">
    <property type="entry name" value="FAD/NAD(P)-binding domain"/>
    <property type="match status" value="1"/>
</dbReference>
<dbReference type="PANTHER" id="PTHR13847:SF281">
    <property type="entry name" value="FAD DEPENDENT OXIDOREDUCTASE DOMAIN-CONTAINING PROTEIN"/>
    <property type="match status" value="1"/>
</dbReference>
<dbReference type="EMBL" id="FWXY01000031">
    <property type="protein sequence ID" value="SMD08672.1"/>
    <property type="molecule type" value="Genomic_DNA"/>
</dbReference>
<feature type="domain" description="FAD dependent oxidoreductase" evidence="1">
    <location>
        <begin position="31"/>
        <end position="383"/>
    </location>
</feature>
<dbReference type="InterPro" id="IPR006076">
    <property type="entry name" value="FAD-dep_OxRdtase"/>
</dbReference>
<dbReference type="PANTHER" id="PTHR13847">
    <property type="entry name" value="SARCOSINE DEHYDROGENASE-RELATED"/>
    <property type="match status" value="1"/>
</dbReference>
<reference evidence="2 3" key="1">
    <citation type="submission" date="2017-04" db="EMBL/GenBank/DDBJ databases">
        <authorList>
            <person name="Afonso C.L."/>
            <person name="Miller P.J."/>
            <person name="Scott M.A."/>
            <person name="Spackman E."/>
            <person name="Goraichik I."/>
            <person name="Dimitrov K.M."/>
            <person name="Suarez D.L."/>
            <person name="Swayne D.E."/>
        </authorList>
    </citation>
    <scope>NUCLEOTIDE SEQUENCE [LARGE SCALE GENOMIC DNA]</scope>
    <source>
        <strain evidence="2 3">DSM 3385</strain>
    </source>
</reference>
<gene>
    <name evidence="2" type="ORF">SAMN02746065_1314</name>
</gene>
<dbReference type="InterPro" id="IPR036188">
    <property type="entry name" value="FAD/NAD-bd_sf"/>
</dbReference>
<organism evidence="2 3">
    <name type="scientific">Desulfocicer vacuolatum DSM 3385</name>
    <dbReference type="NCBI Taxonomy" id="1121400"/>
    <lineage>
        <taxon>Bacteria</taxon>
        <taxon>Pseudomonadati</taxon>
        <taxon>Thermodesulfobacteriota</taxon>
        <taxon>Desulfobacteria</taxon>
        <taxon>Desulfobacterales</taxon>
        <taxon>Desulfobacteraceae</taxon>
        <taxon>Desulfocicer</taxon>
    </lineage>
</organism>
<sequence>MTDKNVDHGLWAATAPAAPTLTPFKGDKDTDVAIIGGGFTGLSAALYLAESGTDALLLESRHVGFGGSGRNVGLVNAGLWLPPEDVIKIVGNEHGENLVEFLGKSPDMVYELIEKHQISCEAIRVGTLHCGHSPAGLKSLEAREAQWQKRGAPVKLLSQEETTKKTGSNKFCGALLDERAGTVQPLSYVRGLAHAAVAAGANLFDNSPVTGLEKKNGRWELTTPGGTIRAKSVILATQGYPEAAFENKLNSLIPFNYFQFATPPLSDSIREKVLCEGHAAWDTALILSSYRFDDANRFIVGSVGQVINGGFNVHESWARRTIRKVFPAIPTTELEYAWGGRIAMTTDHIPRFHMPDESFVTVTSYNGRGIGPGTVFGKLMAQLVNGEVESKDVPLPLQREKAIFMRNLRGLFYETGARLYHTTQRRI</sequence>
<keyword evidence="3" id="KW-1185">Reference proteome</keyword>
<dbReference type="Gene3D" id="3.30.9.10">
    <property type="entry name" value="D-Amino Acid Oxidase, subunit A, domain 2"/>
    <property type="match status" value="1"/>
</dbReference>
<proteinExistence type="predicted"/>
<accession>A0A1W2EGV3</accession>
<dbReference type="Gene3D" id="3.50.50.60">
    <property type="entry name" value="FAD/NAD(P)-binding domain"/>
    <property type="match status" value="1"/>
</dbReference>
<dbReference type="AlphaFoldDB" id="A0A1W2EGV3"/>
<name>A0A1W2EGV3_9BACT</name>
<evidence type="ECO:0000259" key="1">
    <source>
        <dbReference type="Pfam" id="PF01266"/>
    </source>
</evidence>
<protein>
    <submittedName>
        <fullName evidence="2">Glycine/D-amino acid oxidase</fullName>
    </submittedName>
</protein>
<dbReference type="OrthoDB" id="311718at2"/>
<dbReference type="RefSeq" id="WP_084071522.1">
    <property type="nucleotide sequence ID" value="NZ_FWXY01000031.1"/>
</dbReference>
<evidence type="ECO:0000313" key="2">
    <source>
        <dbReference type="EMBL" id="SMD08672.1"/>
    </source>
</evidence>
<dbReference type="Pfam" id="PF01266">
    <property type="entry name" value="DAO"/>
    <property type="match status" value="1"/>
</dbReference>
<dbReference type="STRING" id="1121400.SAMN02746065_1314"/>
<evidence type="ECO:0000313" key="3">
    <source>
        <dbReference type="Proteomes" id="UP000192418"/>
    </source>
</evidence>
<dbReference type="Proteomes" id="UP000192418">
    <property type="component" value="Unassembled WGS sequence"/>
</dbReference>
<dbReference type="GO" id="GO:0005737">
    <property type="term" value="C:cytoplasm"/>
    <property type="evidence" value="ECO:0007669"/>
    <property type="project" value="TreeGrafter"/>
</dbReference>